<evidence type="ECO:0000313" key="4">
    <source>
        <dbReference type="Proteomes" id="UP000469215"/>
    </source>
</evidence>
<dbReference type="GO" id="GO:0005829">
    <property type="term" value="C:cytosol"/>
    <property type="evidence" value="ECO:0007669"/>
    <property type="project" value="TreeGrafter"/>
</dbReference>
<dbReference type="Pfam" id="PF00929">
    <property type="entry name" value="RNase_T"/>
    <property type="match status" value="1"/>
</dbReference>
<protein>
    <recommendedName>
        <fullName evidence="2">Exonuclease domain-containing protein</fullName>
    </recommendedName>
</protein>
<dbReference type="AlphaFoldDB" id="A0A6N9H6R6"/>
<sequence>MAGAPAAGLDFVAIDFETANRTSASACQVGVAVVRDGTVVAADGWFIVPPTGLDAFDAWNIRIHGITPDAIVRGGGLSWADSVGRLMGIAGGLSFVAHNAPFDRGVMAAACGLTGVPMPANDWRDTVPLARRHLPGLPNHKLPTVSEHLGAAPFAHHDAAADALACAQIAVEVARRAGLHTVAELWPQPAPGASRPGWAGKNAKPLPPDPAADPAHPLHGRRIVLTGDVAGFTRAELFAALAARGAIVQSSVTKATEALVIGGVGSVEAGYPLEAGTGKERRAAAYRAAGQPIALLGADDIRLLLGG</sequence>
<feature type="domain" description="Exonuclease" evidence="2">
    <location>
        <begin position="10"/>
        <end position="179"/>
    </location>
</feature>
<organism evidence="3 4">
    <name type="scientific">Brevibacterium rongguiense</name>
    <dbReference type="NCBI Taxonomy" id="2695267"/>
    <lineage>
        <taxon>Bacteria</taxon>
        <taxon>Bacillati</taxon>
        <taxon>Actinomycetota</taxon>
        <taxon>Actinomycetes</taxon>
        <taxon>Micrococcales</taxon>
        <taxon>Brevibacteriaceae</taxon>
        <taxon>Brevibacterium</taxon>
    </lineage>
</organism>
<dbReference type="InterPro" id="IPR012337">
    <property type="entry name" value="RNaseH-like_sf"/>
</dbReference>
<dbReference type="PANTHER" id="PTHR30231">
    <property type="entry name" value="DNA POLYMERASE III SUBUNIT EPSILON"/>
    <property type="match status" value="1"/>
</dbReference>
<dbReference type="Proteomes" id="UP000469215">
    <property type="component" value="Unassembled WGS sequence"/>
</dbReference>
<dbReference type="GO" id="GO:0003676">
    <property type="term" value="F:nucleic acid binding"/>
    <property type="evidence" value="ECO:0007669"/>
    <property type="project" value="InterPro"/>
</dbReference>
<feature type="region of interest" description="Disordered" evidence="1">
    <location>
        <begin position="188"/>
        <end position="212"/>
    </location>
</feature>
<gene>
    <name evidence="3" type="ORF">GSY69_06195</name>
</gene>
<dbReference type="SUPFAM" id="SSF52113">
    <property type="entry name" value="BRCT domain"/>
    <property type="match status" value="1"/>
</dbReference>
<keyword evidence="4" id="KW-1185">Reference proteome</keyword>
<accession>A0A6N9H6R6</accession>
<dbReference type="RefSeq" id="WP_160953002.1">
    <property type="nucleotide sequence ID" value="NZ_WWEQ01000019.1"/>
</dbReference>
<dbReference type="CDD" id="cd17748">
    <property type="entry name" value="BRCT_DNA_ligase_like"/>
    <property type="match status" value="1"/>
</dbReference>
<proteinExistence type="predicted"/>
<dbReference type="SMART" id="SM00479">
    <property type="entry name" value="EXOIII"/>
    <property type="match status" value="1"/>
</dbReference>
<dbReference type="InterPro" id="IPR013520">
    <property type="entry name" value="Ribonucl_H"/>
</dbReference>
<name>A0A6N9H6R6_9MICO</name>
<dbReference type="EMBL" id="WWEQ01000019">
    <property type="protein sequence ID" value="MYM19571.1"/>
    <property type="molecule type" value="Genomic_DNA"/>
</dbReference>
<reference evidence="3 4" key="1">
    <citation type="submission" date="2020-01" db="EMBL/GenBank/DDBJ databases">
        <authorList>
            <person name="Deng T."/>
        </authorList>
    </citation>
    <scope>NUCLEOTIDE SEQUENCE [LARGE SCALE GENOMIC DNA]</scope>
    <source>
        <strain evidence="3 4">5221</strain>
    </source>
</reference>
<evidence type="ECO:0000259" key="2">
    <source>
        <dbReference type="SMART" id="SM00479"/>
    </source>
</evidence>
<dbReference type="PANTHER" id="PTHR30231:SF42">
    <property type="entry name" value="EXONUCLEASE"/>
    <property type="match status" value="1"/>
</dbReference>
<comment type="caution">
    <text evidence="3">The sequence shown here is derived from an EMBL/GenBank/DDBJ whole genome shotgun (WGS) entry which is preliminary data.</text>
</comment>
<dbReference type="SUPFAM" id="SSF53098">
    <property type="entry name" value="Ribonuclease H-like"/>
    <property type="match status" value="1"/>
</dbReference>
<evidence type="ECO:0000256" key="1">
    <source>
        <dbReference type="SAM" id="MobiDB-lite"/>
    </source>
</evidence>
<dbReference type="Gene3D" id="3.30.420.10">
    <property type="entry name" value="Ribonuclease H-like superfamily/Ribonuclease H"/>
    <property type="match status" value="1"/>
</dbReference>
<evidence type="ECO:0000313" key="3">
    <source>
        <dbReference type="EMBL" id="MYM19571.1"/>
    </source>
</evidence>
<dbReference type="Gene3D" id="3.40.50.10190">
    <property type="entry name" value="BRCT domain"/>
    <property type="match status" value="1"/>
</dbReference>
<dbReference type="InterPro" id="IPR036420">
    <property type="entry name" value="BRCT_dom_sf"/>
</dbReference>
<dbReference type="InterPro" id="IPR036397">
    <property type="entry name" value="RNaseH_sf"/>
</dbReference>
<dbReference type="GO" id="GO:0008408">
    <property type="term" value="F:3'-5' exonuclease activity"/>
    <property type="evidence" value="ECO:0007669"/>
    <property type="project" value="TreeGrafter"/>
</dbReference>